<dbReference type="PANTHER" id="PTHR31446:SF29">
    <property type="entry name" value="ACID PHOSPHATASE_VANADIUM-DEPENDENT HALOPEROXIDASE-RELATED PROTEIN"/>
    <property type="match status" value="1"/>
</dbReference>
<gene>
    <name evidence="2" type="ORF">H8717_12365</name>
</gene>
<keyword evidence="3" id="KW-1185">Reference proteome</keyword>
<dbReference type="Pfam" id="PF02681">
    <property type="entry name" value="DUF212"/>
    <property type="match status" value="1"/>
</dbReference>
<evidence type="ECO:0000313" key="3">
    <source>
        <dbReference type="Proteomes" id="UP000658131"/>
    </source>
</evidence>
<dbReference type="PANTHER" id="PTHR31446">
    <property type="entry name" value="ACID PHOSPHATASE/VANADIUM-DEPENDENT HALOPEROXIDASE-RELATED PROTEIN"/>
    <property type="match status" value="1"/>
</dbReference>
<dbReference type="Proteomes" id="UP000658131">
    <property type="component" value="Unassembled WGS sequence"/>
</dbReference>
<accession>A0ABR7NN01</accession>
<dbReference type="EMBL" id="JACRTB010000023">
    <property type="protein sequence ID" value="MBC8577197.1"/>
    <property type="molecule type" value="Genomic_DNA"/>
</dbReference>
<organism evidence="2 3">
    <name type="scientific">Yanshouia hominis</name>
    <dbReference type="NCBI Taxonomy" id="2763673"/>
    <lineage>
        <taxon>Bacteria</taxon>
        <taxon>Bacillati</taxon>
        <taxon>Bacillota</taxon>
        <taxon>Clostridia</taxon>
        <taxon>Eubacteriales</taxon>
        <taxon>Oscillospiraceae</taxon>
        <taxon>Yanshouia</taxon>
    </lineage>
</organism>
<sequence length="171" mass="18633">MMSVIASNPLLNIAVISWFVAQVIKTALNWAANGHLNLERLTGSGGMPSSHSSFVVSLAIGMARVEGYQSPLFAMTLVFAAVVMYDAMGVRRAAGEQAKTLNHLIGNFQDFFEFLKDHPLLDFDDEEFSADADDDMTGENRKVLKEFLGHTPLEVLAGALLGILIAMIYPL</sequence>
<feature type="transmembrane region" description="Helical" evidence="1">
    <location>
        <begin position="12"/>
        <end position="32"/>
    </location>
</feature>
<proteinExistence type="predicted"/>
<keyword evidence="1" id="KW-1133">Transmembrane helix</keyword>
<comment type="caution">
    <text evidence="2">The sequence shown here is derived from an EMBL/GenBank/DDBJ whole genome shotgun (WGS) entry which is preliminary data.</text>
</comment>
<reference evidence="2 3" key="1">
    <citation type="submission" date="2020-08" db="EMBL/GenBank/DDBJ databases">
        <title>Genome public.</title>
        <authorList>
            <person name="Liu C."/>
            <person name="Sun Q."/>
        </authorList>
    </citation>
    <scope>NUCLEOTIDE SEQUENCE [LARGE SCALE GENOMIC DNA]</scope>
    <source>
        <strain evidence="2 3">BX1</strain>
    </source>
</reference>
<dbReference type="InterPro" id="IPR003832">
    <property type="entry name" value="DUF212"/>
</dbReference>
<protein>
    <submittedName>
        <fullName evidence="2">Divergent PAP2 family protein</fullName>
    </submittedName>
</protein>
<feature type="transmembrane region" description="Helical" evidence="1">
    <location>
        <begin position="151"/>
        <end position="169"/>
    </location>
</feature>
<keyword evidence="1" id="KW-0812">Transmembrane</keyword>
<name>A0ABR7NN01_9FIRM</name>
<evidence type="ECO:0000313" key="2">
    <source>
        <dbReference type="EMBL" id="MBC8577197.1"/>
    </source>
</evidence>
<evidence type="ECO:0000256" key="1">
    <source>
        <dbReference type="SAM" id="Phobius"/>
    </source>
</evidence>
<keyword evidence="1" id="KW-0472">Membrane</keyword>